<dbReference type="AlphaFoldDB" id="K8P881"/>
<protein>
    <submittedName>
        <fullName evidence="1">Uncharacterized protein</fullName>
    </submittedName>
</protein>
<dbReference type="HOGENOM" id="CLU_107477_0_0_5"/>
<comment type="caution">
    <text evidence="1">The sequence shown here is derived from an EMBL/GenBank/DDBJ whole genome shotgun (WGS) entry which is preliminary data.</text>
</comment>
<evidence type="ECO:0000313" key="1">
    <source>
        <dbReference type="EMBL" id="EKS38747.1"/>
    </source>
</evidence>
<sequence>MPSPGTDDEFLNRVGGDRITSRQVDELIGLARGLIADGVINHSEVEFLQNWLAANTVVSSQPVIRLLYKRVSSILADGVVDEDEKRDLLDTLNEISDRDIGLGEPLRATTLPLCSPAPTPLVFAGQHYCFTGTFNFGQRKECEAVVVGKGGSAGSLTKKTNVLVIGIYATESWKHSAFGNKITRAAEMRSEGHPISIVSETHWVRFL</sequence>
<dbReference type="CDD" id="cd17748">
    <property type="entry name" value="BRCT_DNA_ligase_like"/>
    <property type="match status" value="1"/>
</dbReference>
<dbReference type="PATRIC" id="fig|883079.3.peg.1234"/>
<organism evidence="1 2">
    <name type="scientific">Afipia clevelandensis ATCC 49720</name>
    <dbReference type="NCBI Taxonomy" id="883079"/>
    <lineage>
        <taxon>Bacteria</taxon>
        <taxon>Pseudomonadati</taxon>
        <taxon>Pseudomonadota</taxon>
        <taxon>Alphaproteobacteria</taxon>
        <taxon>Hyphomicrobiales</taxon>
        <taxon>Nitrobacteraceae</taxon>
        <taxon>Afipia</taxon>
    </lineage>
</organism>
<dbReference type="EMBL" id="AGWY01000006">
    <property type="protein sequence ID" value="EKS38747.1"/>
    <property type="molecule type" value="Genomic_DNA"/>
</dbReference>
<proteinExistence type="predicted"/>
<dbReference type="Proteomes" id="UP000001095">
    <property type="component" value="Unassembled WGS sequence"/>
</dbReference>
<dbReference type="Gene3D" id="3.40.50.10190">
    <property type="entry name" value="BRCT domain"/>
    <property type="match status" value="1"/>
</dbReference>
<dbReference type="RefSeq" id="WP_002712082.1">
    <property type="nucleotide sequence ID" value="NZ_KB375281.1"/>
</dbReference>
<accession>K8P881</accession>
<reference evidence="1 2" key="1">
    <citation type="submission" date="2012-04" db="EMBL/GenBank/DDBJ databases">
        <title>The Genome Sequence of Afipia clevelandensis ATCC 49720.</title>
        <authorList>
            <consortium name="The Broad Institute Genome Sequencing Platform"/>
            <person name="Earl A."/>
            <person name="Ward D."/>
            <person name="Feldgarden M."/>
            <person name="Gevers D."/>
            <person name="Huys G."/>
            <person name="Walker B."/>
            <person name="Young S.K."/>
            <person name="Zeng Q."/>
            <person name="Gargeya S."/>
            <person name="Fitzgerald M."/>
            <person name="Haas B."/>
            <person name="Abouelleil A."/>
            <person name="Alvarado L."/>
            <person name="Arachchi H.M."/>
            <person name="Berlin A."/>
            <person name="Chapman S.B."/>
            <person name="Goldberg J."/>
            <person name="Griggs A."/>
            <person name="Gujja S."/>
            <person name="Hansen M."/>
            <person name="Howarth C."/>
            <person name="Imamovic A."/>
            <person name="Larimer J."/>
            <person name="McCowen C."/>
            <person name="Montmayeur A."/>
            <person name="Murphy C."/>
            <person name="Neiman D."/>
            <person name="Pearson M."/>
            <person name="Priest M."/>
            <person name="Roberts A."/>
            <person name="Saif S."/>
            <person name="Shea T."/>
            <person name="Sisk P."/>
            <person name="Sykes S."/>
            <person name="Wortman J."/>
            <person name="Nusbaum C."/>
            <person name="Birren B."/>
        </authorList>
    </citation>
    <scope>NUCLEOTIDE SEQUENCE [LARGE SCALE GENOMIC DNA]</scope>
    <source>
        <strain evidence="1 2">ATCC 49720</strain>
    </source>
</reference>
<dbReference type="OrthoDB" id="5451971at2"/>
<dbReference type="InterPro" id="IPR036420">
    <property type="entry name" value="BRCT_dom_sf"/>
</dbReference>
<evidence type="ECO:0000313" key="2">
    <source>
        <dbReference type="Proteomes" id="UP000001095"/>
    </source>
</evidence>
<name>K8P881_9BRAD</name>
<keyword evidence="2" id="KW-1185">Reference proteome</keyword>
<gene>
    <name evidence="1" type="ORF">HMPREF9696_01216</name>
</gene>